<dbReference type="Proteomes" id="UP000233160">
    <property type="component" value="Unassembled WGS sequence"/>
</dbReference>
<dbReference type="GO" id="GO:0017156">
    <property type="term" value="P:calcium-ion regulated exocytosis"/>
    <property type="evidence" value="ECO:0007669"/>
    <property type="project" value="TreeGrafter"/>
</dbReference>
<dbReference type="InterPro" id="IPR035892">
    <property type="entry name" value="C2_domain_sf"/>
</dbReference>
<feature type="domain" description="C2" evidence="4">
    <location>
        <begin position="313"/>
        <end position="434"/>
    </location>
</feature>
<dbReference type="PANTHER" id="PTHR10024">
    <property type="entry name" value="SYNAPTOTAGMIN"/>
    <property type="match status" value="1"/>
</dbReference>
<dbReference type="PROSITE" id="PS50004">
    <property type="entry name" value="C2"/>
    <property type="match status" value="2"/>
</dbReference>
<dbReference type="Ensembl" id="ENSPCOT00000027821.1">
    <property type="protein sequence ID" value="ENSPCOP00000017186.1"/>
    <property type="gene ID" value="ENSPCOG00000020394.1"/>
</dbReference>
<protein>
    <recommendedName>
        <fullName evidence="4">C2 domain-containing protein</fullName>
    </recommendedName>
</protein>
<dbReference type="GO" id="GO:0030276">
    <property type="term" value="F:clathrin binding"/>
    <property type="evidence" value="ECO:0007669"/>
    <property type="project" value="TreeGrafter"/>
</dbReference>
<dbReference type="GO" id="GO:0001786">
    <property type="term" value="F:phosphatidylserine binding"/>
    <property type="evidence" value="ECO:0007669"/>
    <property type="project" value="TreeGrafter"/>
</dbReference>
<dbReference type="STRING" id="379532.ENSPCOP00000017186"/>
<name>A0A2K6FT75_PROCO</name>
<dbReference type="GO" id="GO:0005886">
    <property type="term" value="C:plasma membrane"/>
    <property type="evidence" value="ECO:0007669"/>
    <property type="project" value="TreeGrafter"/>
</dbReference>
<dbReference type="GO" id="GO:0000149">
    <property type="term" value="F:SNARE binding"/>
    <property type="evidence" value="ECO:0007669"/>
    <property type="project" value="TreeGrafter"/>
</dbReference>
<dbReference type="AlphaFoldDB" id="A0A2K6FT75"/>
<dbReference type="SUPFAM" id="SSF49562">
    <property type="entry name" value="C2 domain (Calcium/lipid-binding domain, CaLB)"/>
    <property type="match status" value="2"/>
</dbReference>
<feature type="compositionally biased region" description="Basic and acidic residues" evidence="3">
    <location>
        <begin position="1"/>
        <end position="11"/>
    </location>
</feature>
<evidence type="ECO:0000256" key="3">
    <source>
        <dbReference type="SAM" id="MobiDB-lite"/>
    </source>
</evidence>
<evidence type="ECO:0000259" key="4">
    <source>
        <dbReference type="PROSITE" id="PS50004"/>
    </source>
</evidence>
<keyword evidence="2" id="KW-0677">Repeat</keyword>
<accession>A0A2K6FT75</accession>
<dbReference type="InterPro" id="IPR047897">
    <property type="entry name" value="Synaptotagmin-15/17_C2A"/>
</dbReference>
<dbReference type="SMART" id="SM00239">
    <property type="entry name" value="C2"/>
    <property type="match status" value="2"/>
</dbReference>
<dbReference type="GO" id="GO:0005544">
    <property type="term" value="F:calcium-dependent phospholipid binding"/>
    <property type="evidence" value="ECO:0007669"/>
    <property type="project" value="TreeGrafter"/>
</dbReference>
<proteinExistence type="inferred from homology"/>
<dbReference type="Gene3D" id="2.60.40.150">
    <property type="entry name" value="C2 domain"/>
    <property type="match status" value="2"/>
</dbReference>
<comment type="similarity">
    <text evidence="1">Belongs to the synaptotagmin family.</text>
</comment>
<sequence>SRPGRSRREPRAPLAPAPETRPGRSPAVSGSARSAPRPPGPGLGGAAASERRVPAPAVQRVAASIAAGRRRRDDGPPPPWAPPPWLGALSLHHSLATSCRPLPLDRPPGVPFVLPPSLRGRDWVPLHSGEWAQAPRDPCPAPELLPHAPSSNLGDTCVVGAINPELYKFSEDKSETDFPAGCLGRLWFSVEYQQEAERLLVGLIKARQLQAPSETCSPLVKLHLLPDERRFLQSKTKRKTSNPQFDEHFIFQVSSKSVTQRVLRFSVYHVDRQRKHQLLGQVLFPLKHETLAGDCRRVIWRDLEAESLEPPSEFGDLQFCLGYNDYLSRLTVVVLRAKGLRLQEDKGVVSVFVRVSLMNHNKFVKCKKTSAVLGSINPVYNETFSFKTDATELDTASLSLTVMQSLEGDKSRPLGRVVVGPYMYTRGRELEHWDRMLSRPKELVKRWHALGRTSEP</sequence>
<reference evidence="5" key="2">
    <citation type="submission" date="2025-09" db="UniProtKB">
        <authorList>
            <consortium name="Ensembl"/>
        </authorList>
    </citation>
    <scope>IDENTIFICATION</scope>
</reference>
<feature type="region of interest" description="Disordered" evidence="3">
    <location>
        <begin position="1"/>
        <end position="61"/>
    </location>
</feature>
<evidence type="ECO:0000313" key="6">
    <source>
        <dbReference type="Proteomes" id="UP000233160"/>
    </source>
</evidence>
<dbReference type="CDD" id="cd08390">
    <property type="entry name" value="C2A_Synaptotagmin-15-17"/>
    <property type="match status" value="1"/>
</dbReference>
<dbReference type="CDD" id="cd08409">
    <property type="entry name" value="C2B_Synaptotagmin-15"/>
    <property type="match status" value="1"/>
</dbReference>
<dbReference type="FunFam" id="2.60.40.150:FF:000162">
    <property type="entry name" value="Synaptotagmin-15"/>
    <property type="match status" value="1"/>
</dbReference>
<dbReference type="GO" id="GO:0005509">
    <property type="term" value="F:calcium ion binding"/>
    <property type="evidence" value="ECO:0007669"/>
    <property type="project" value="TreeGrafter"/>
</dbReference>
<dbReference type="GeneTree" id="ENSGT00940000160819"/>
<evidence type="ECO:0000256" key="2">
    <source>
        <dbReference type="ARBA" id="ARBA00022737"/>
    </source>
</evidence>
<dbReference type="PANTHER" id="PTHR10024:SF234">
    <property type="entry name" value="SYNAPTOTAGMIN-15-RELATED"/>
    <property type="match status" value="1"/>
</dbReference>
<dbReference type="InterPro" id="IPR000008">
    <property type="entry name" value="C2_dom"/>
</dbReference>
<evidence type="ECO:0000313" key="5">
    <source>
        <dbReference type="Ensembl" id="ENSPCOP00000017186.1"/>
    </source>
</evidence>
<evidence type="ECO:0000256" key="1">
    <source>
        <dbReference type="ARBA" id="ARBA00006996"/>
    </source>
</evidence>
<feature type="domain" description="C2" evidence="4">
    <location>
        <begin position="182"/>
        <end position="299"/>
    </location>
</feature>
<dbReference type="GO" id="GO:0070382">
    <property type="term" value="C:exocytic vesicle"/>
    <property type="evidence" value="ECO:0007669"/>
    <property type="project" value="TreeGrafter"/>
</dbReference>
<keyword evidence="6" id="KW-1185">Reference proteome</keyword>
<reference evidence="5" key="1">
    <citation type="submission" date="2025-08" db="UniProtKB">
        <authorList>
            <consortium name="Ensembl"/>
        </authorList>
    </citation>
    <scope>IDENTIFICATION</scope>
</reference>
<organism evidence="5 6">
    <name type="scientific">Propithecus coquereli</name>
    <name type="common">Coquerel's sifaka</name>
    <name type="synonym">Propithecus verreauxi coquereli</name>
    <dbReference type="NCBI Taxonomy" id="379532"/>
    <lineage>
        <taxon>Eukaryota</taxon>
        <taxon>Metazoa</taxon>
        <taxon>Chordata</taxon>
        <taxon>Craniata</taxon>
        <taxon>Vertebrata</taxon>
        <taxon>Euteleostomi</taxon>
        <taxon>Mammalia</taxon>
        <taxon>Eutheria</taxon>
        <taxon>Euarchontoglires</taxon>
        <taxon>Primates</taxon>
        <taxon>Strepsirrhini</taxon>
        <taxon>Lemuriformes</taxon>
        <taxon>Indriidae</taxon>
        <taxon>Propithecus</taxon>
    </lineage>
</organism>
<feature type="compositionally biased region" description="Low complexity" evidence="3">
    <location>
        <begin position="12"/>
        <end position="35"/>
    </location>
</feature>
<dbReference type="Pfam" id="PF00168">
    <property type="entry name" value="C2"/>
    <property type="match status" value="2"/>
</dbReference>
<dbReference type="FunFam" id="2.60.40.150:FF:000161">
    <property type="entry name" value="Synaptotagmin 15"/>
    <property type="match status" value="1"/>
</dbReference>